<accession>A0ABU6FVB2</accession>
<dbReference type="PANTHER" id="PTHR11941">
    <property type="entry name" value="ENOYL-COA HYDRATASE-RELATED"/>
    <property type="match status" value="1"/>
</dbReference>
<dbReference type="CDD" id="cd06558">
    <property type="entry name" value="crotonase-like"/>
    <property type="match status" value="1"/>
</dbReference>
<dbReference type="RefSeq" id="WP_226844663.1">
    <property type="nucleotide sequence ID" value="NZ_JAAZUC010000120.1"/>
</dbReference>
<dbReference type="InterPro" id="IPR001753">
    <property type="entry name" value="Enoyl-CoA_hydra/iso"/>
</dbReference>
<comment type="caution">
    <text evidence="1">The sequence shown here is derived from an EMBL/GenBank/DDBJ whole genome shotgun (WGS) entry which is preliminary data.</text>
</comment>
<sequence length="313" mass="34898">MGEVIAPPCFISTPPKVSQENLMNSMLQPSAPLPGSYRSSYSQLGTFYDEKYQLMWYFMHASPRPCFSPVLLDEIRHFHGTVVSQNTLSEDRKISYIALASDVPGVFNLGGDLNLFRTLIQSKDRNGLLRYTTSCIKALHANISHLDQDITTISLVQGDALGGGFESALSSNVLIAERSAKMGLPEILFNLFPGMGAYSLLSRKVGIAHAERMILSGKIYTADELYDMGVVDILAEDKHGERAVYDYIQKEDRAKNGYRALRKVKDLCSPVTYEELIKVGEIWVDAALRLEARDLRMMERLVARQSARHQGAA</sequence>
<dbReference type="Gene3D" id="6.20.390.30">
    <property type="match status" value="1"/>
</dbReference>
<protein>
    <submittedName>
        <fullName evidence="1">Crotonase/enoyl-CoA hydratase family protein</fullName>
    </submittedName>
</protein>
<name>A0ABU6FVB2_9PROT</name>
<dbReference type="SUPFAM" id="SSF52096">
    <property type="entry name" value="ClpP/crotonase"/>
    <property type="match status" value="1"/>
</dbReference>
<dbReference type="InterPro" id="IPR029045">
    <property type="entry name" value="ClpP/crotonase-like_dom_sf"/>
</dbReference>
<evidence type="ECO:0000313" key="2">
    <source>
        <dbReference type="Proteomes" id="UP001308776"/>
    </source>
</evidence>
<dbReference type="Gene3D" id="3.90.226.10">
    <property type="entry name" value="2-enoyl-CoA Hydratase, Chain A, domain 1"/>
    <property type="match status" value="1"/>
</dbReference>
<dbReference type="PANTHER" id="PTHR11941:SF54">
    <property type="entry name" value="ENOYL-COA HYDRATASE, MITOCHONDRIAL"/>
    <property type="match status" value="1"/>
</dbReference>
<dbReference type="NCBIfam" id="NF006452">
    <property type="entry name" value="PRK08788.1"/>
    <property type="match status" value="1"/>
</dbReference>
<reference evidence="1 2" key="1">
    <citation type="submission" date="2022-11" db="EMBL/GenBank/DDBJ databases">
        <title>Comparative genomics analysis of Acidithiobacillus ferriphilus.</title>
        <authorList>
            <person name="Ma L."/>
        </authorList>
    </citation>
    <scope>NUCLEOTIDE SEQUENCE [LARGE SCALE GENOMIC DNA]</scope>
    <source>
        <strain evidence="1 2">DY15</strain>
    </source>
</reference>
<proteinExistence type="predicted"/>
<dbReference type="Proteomes" id="UP001308776">
    <property type="component" value="Unassembled WGS sequence"/>
</dbReference>
<evidence type="ECO:0000313" key="1">
    <source>
        <dbReference type="EMBL" id="MEB8515516.1"/>
    </source>
</evidence>
<dbReference type="Pfam" id="PF00378">
    <property type="entry name" value="ECH_1"/>
    <property type="match status" value="1"/>
</dbReference>
<keyword evidence="2" id="KW-1185">Reference proteome</keyword>
<organism evidence="1 2">
    <name type="scientific">Acidithiobacillus ferriphilus</name>
    <dbReference type="NCBI Taxonomy" id="1689834"/>
    <lineage>
        <taxon>Bacteria</taxon>
        <taxon>Pseudomonadati</taxon>
        <taxon>Pseudomonadota</taxon>
        <taxon>Acidithiobacillia</taxon>
        <taxon>Acidithiobacillales</taxon>
        <taxon>Acidithiobacillaceae</taxon>
        <taxon>Acidithiobacillus</taxon>
    </lineage>
</organism>
<gene>
    <name evidence="1" type="ORF">OW717_15880</name>
</gene>
<dbReference type="EMBL" id="JAQGFR010000301">
    <property type="protein sequence ID" value="MEB8515516.1"/>
    <property type="molecule type" value="Genomic_DNA"/>
</dbReference>